<dbReference type="Pfam" id="PF13087">
    <property type="entry name" value="AAA_12"/>
    <property type="match status" value="1"/>
</dbReference>
<dbReference type="InterPro" id="IPR041679">
    <property type="entry name" value="DNA2/NAM7-like_C"/>
</dbReference>
<protein>
    <recommendedName>
        <fullName evidence="6">DNA2/NAM7 helicase-like C-terminal domain-containing protein</fullName>
    </recommendedName>
</protein>
<keyword evidence="8" id="KW-1185">Reference proteome</keyword>
<dbReference type="CDD" id="cd18808">
    <property type="entry name" value="SF1_C_Upf1"/>
    <property type="match status" value="1"/>
</dbReference>
<evidence type="ECO:0000256" key="4">
    <source>
        <dbReference type="ARBA" id="ARBA00022840"/>
    </source>
</evidence>
<comment type="caution">
    <text evidence="7">The sequence shown here is derived from an EMBL/GenBank/DDBJ whole genome shotgun (WGS) entry which is preliminary data.</text>
</comment>
<keyword evidence="2" id="KW-0378">Hydrolase</keyword>
<dbReference type="PANTHER" id="PTHR43788">
    <property type="entry name" value="DNA2/NAM7 HELICASE FAMILY MEMBER"/>
    <property type="match status" value="1"/>
</dbReference>
<evidence type="ECO:0000256" key="5">
    <source>
        <dbReference type="SAM" id="MobiDB-lite"/>
    </source>
</evidence>
<name>A0ABP1Q1V1_9HEXA</name>
<feature type="compositionally biased region" description="Polar residues" evidence="5">
    <location>
        <begin position="707"/>
        <end position="725"/>
    </location>
</feature>
<keyword evidence="1" id="KW-0547">Nucleotide-binding</keyword>
<dbReference type="SUPFAM" id="SSF52540">
    <property type="entry name" value="P-loop containing nucleoside triphosphate hydrolases"/>
    <property type="match status" value="1"/>
</dbReference>
<dbReference type="EMBL" id="CAXLJM020000015">
    <property type="protein sequence ID" value="CAL8081754.1"/>
    <property type="molecule type" value="Genomic_DNA"/>
</dbReference>
<keyword evidence="4" id="KW-0067">ATP-binding</keyword>
<feature type="region of interest" description="Disordered" evidence="5">
    <location>
        <begin position="748"/>
        <end position="767"/>
    </location>
</feature>
<gene>
    <name evidence="7" type="ORF">ODALV1_LOCUS5011</name>
</gene>
<proteinExistence type="predicted"/>
<dbReference type="InterPro" id="IPR027417">
    <property type="entry name" value="P-loop_NTPase"/>
</dbReference>
<accession>A0ABP1Q1V1</accession>
<dbReference type="Proteomes" id="UP001642540">
    <property type="component" value="Unassembled WGS sequence"/>
</dbReference>
<feature type="domain" description="DNA2/NAM7 helicase-like C-terminal" evidence="6">
    <location>
        <begin position="498"/>
        <end position="673"/>
    </location>
</feature>
<evidence type="ECO:0000256" key="3">
    <source>
        <dbReference type="ARBA" id="ARBA00022806"/>
    </source>
</evidence>
<dbReference type="PANTHER" id="PTHR43788:SF8">
    <property type="entry name" value="DNA-BINDING PROTEIN SMUBP-2"/>
    <property type="match status" value="1"/>
</dbReference>
<feature type="region of interest" description="Disordered" evidence="5">
    <location>
        <begin position="707"/>
        <end position="736"/>
    </location>
</feature>
<dbReference type="InterPro" id="IPR047187">
    <property type="entry name" value="SF1_C_Upf1"/>
</dbReference>
<organism evidence="7 8">
    <name type="scientific">Orchesella dallaii</name>
    <dbReference type="NCBI Taxonomy" id="48710"/>
    <lineage>
        <taxon>Eukaryota</taxon>
        <taxon>Metazoa</taxon>
        <taxon>Ecdysozoa</taxon>
        <taxon>Arthropoda</taxon>
        <taxon>Hexapoda</taxon>
        <taxon>Collembola</taxon>
        <taxon>Entomobryomorpha</taxon>
        <taxon>Entomobryoidea</taxon>
        <taxon>Orchesellidae</taxon>
        <taxon>Orchesellinae</taxon>
        <taxon>Orchesella</taxon>
    </lineage>
</organism>
<dbReference type="Gene3D" id="3.40.50.300">
    <property type="entry name" value="P-loop containing nucleotide triphosphate hydrolases"/>
    <property type="match status" value="2"/>
</dbReference>
<reference evidence="7 8" key="1">
    <citation type="submission" date="2024-08" db="EMBL/GenBank/DDBJ databases">
        <authorList>
            <person name="Cucini C."/>
            <person name="Frati F."/>
        </authorList>
    </citation>
    <scope>NUCLEOTIDE SEQUENCE [LARGE SCALE GENOMIC DNA]</scope>
</reference>
<sequence length="767" mass="87568">MGDVTYPGLQLFRVSEHVTEAQILEAILQIFGDGKIKLQRDKSAFGPKILASSKRPQYRSDKRFHVEDYLRSGNAAAVSEYRKEYRDLAAQRQNGRVFFTAFLEADQQLKECHFTIIFRTMKTAVWCKEKAGGIDSVTIVPPAEGVSFEDLAPVDDLLHYGQSHLWYSGQVFDVKDSSVEGFVDVSTVVVGPINKMLRLERDSTYHLIPHSPPTLKKELRKHLKGWFKFESDRELTMLRGQVEAARYFCHVDNNDQLEQVCFWTVEVTVPFRQYPVFEDEDTVKQYEGVDLYILVHQVDPDQSTGEQKEHFRKKFYRNRFQVDIDVIRMMSKMHEKLDPRQNPVLAGHDKDLLHVRVLQSPNWLFDQGLREINGIAERDGYARLTEADRQSLRDHIDFIALGHLKNANVIVFTVACAQDLRLQKIKLKLLDDENKFTALLSDEASLLTIPNTMPLLTLGFHLVLVMGDVLKLPPVIKCESAKHACLDVCWMQMLPLTMAEEVRSVVSYYTYQGRVGSSDEVHTRDYANDPRHGTLFEHLPKLIGQNIALYSYTGYHDAYDAESSSKWNPREVNIVEHPFRKLLIGDVDMQNVVVIVMYDLQVRRLNETITGMGDDFQNVTIASVDSFEGNESDVGILSTVRKNSRHDIGFMRDARRINVAISRARDYLLIVGNFGTLHGSGVPTFTDLFNLLDHRENEGKIIESFTPMSGSRKTVPSGKTLTTSLGKPKKPSGKQCPVNFLKAKKKRRFHPGTVGLRAKKREAEDER</sequence>
<evidence type="ECO:0000313" key="7">
    <source>
        <dbReference type="EMBL" id="CAL8081754.1"/>
    </source>
</evidence>
<evidence type="ECO:0000313" key="8">
    <source>
        <dbReference type="Proteomes" id="UP001642540"/>
    </source>
</evidence>
<evidence type="ECO:0000256" key="2">
    <source>
        <dbReference type="ARBA" id="ARBA00022801"/>
    </source>
</evidence>
<keyword evidence="3" id="KW-0347">Helicase</keyword>
<evidence type="ECO:0000259" key="6">
    <source>
        <dbReference type="Pfam" id="PF13087"/>
    </source>
</evidence>
<dbReference type="InterPro" id="IPR050534">
    <property type="entry name" value="Coronavir_polyprotein_1ab"/>
</dbReference>
<evidence type="ECO:0000256" key="1">
    <source>
        <dbReference type="ARBA" id="ARBA00022741"/>
    </source>
</evidence>